<dbReference type="InterPro" id="IPR029044">
    <property type="entry name" value="Nucleotide-diphossugar_trans"/>
</dbReference>
<accession>A0ABT2R0Z4</accession>
<dbReference type="CDD" id="cd02509">
    <property type="entry name" value="GDP-M1P_Guanylyltransferase"/>
    <property type="match status" value="1"/>
</dbReference>
<keyword evidence="5 13" id="KW-0548">Nucleotidyltransferase</keyword>
<dbReference type="Pfam" id="PF01050">
    <property type="entry name" value="MannoseP_isomer"/>
    <property type="match status" value="1"/>
</dbReference>
<dbReference type="InterPro" id="IPR005835">
    <property type="entry name" value="NTP_transferase_dom"/>
</dbReference>
<dbReference type="GO" id="GO:0016853">
    <property type="term" value="F:isomerase activity"/>
    <property type="evidence" value="ECO:0007669"/>
    <property type="project" value="UniProtKB-KW"/>
</dbReference>
<gene>
    <name evidence="13" type="ORF">MA04_02748</name>
</gene>
<dbReference type="RefSeq" id="WP_262461057.1">
    <property type="nucleotide sequence ID" value="NZ_ARXS01000016.1"/>
</dbReference>
<evidence type="ECO:0000256" key="3">
    <source>
        <dbReference type="ARBA" id="ARBA00012387"/>
    </source>
</evidence>
<dbReference type="CDD" id="cd02213">
    <property type="entry name" value="cupin_PMI_typeII_C"/>
    <property type="match status" value="1"/>
</dbReference>
<evidence type="ECO:0000313" key="14">
    <source>
        <dbReference type="Proteomes" id="UP001064106"/>
    </source>
</evidence>
<evidence type="ECO:0000313" key="13">
    <source>
        <dbReference type="EMBL" id="MCU5783448.1"/>
    </source>
</evidence>
<dbReference type="InterPro" id="IPR006375">
    <property type="entry name" value="Man1P_GuaTrfase/Man6P_Isoase"/>
</dbReference>
<comment type="pathway">
    <text evidence="1">Nucleotide-sugar biosynthesis; GDP-alpha-D-mannose biosynthesis; GDP-alpha-D-mannose from alpha-D-mannose 1-phosphate (GTP route): step 1/1.</text>
</comment>
<keyword evidence="13" id="KW-0413">Isomerase</keyword>
<dbReference type="Gene3D" id="2.60.120.10">
    <property type="entry name" value="Jelly Rolls"/>
    <property type="match status" value="1"/>
</dbReference>
<evidence type="ECO:0000259" key="12">
    <source>
        <dbReference type="Pfam" id="PF22640"/>
    </source>
</evidence>
<evidence type="ECO:0000256" key="9">
    <source>
        <dbReference type="RuleBase" id="RU004190"/>
    </source>
</evidence>
<feature type="domain" description="MannoseP isomerase/GMP-like beta-helix" evidence="12">
    <location>
        <begin position="295"/>
        <end position="348"/>
    </location>
</feature>
<evidence type="ECO:0000256" key="7">
    <source>
        <dbReference type="ARBA" id="ARBA00023134"/>
    </source>
</evidence>
<dbReference type="Pfam" id="PF00483">
    <property type="entry name" value="NTP_transferase"/>
    <property type="match status" value="1"/>
</dbReference>
<dbReference type="EMBL" id="ARXS01000016">
    <property type="protein sequence ID" value="MCU5783448.1"/>
    <property type="molecule type" value="Genomic_DNA"/>
</dbReference>
<evidence type="ECO:0000256" key="8">
    <source>
        <dbReference type="ARBA" id="ARBA00047343"/>
    </source>
</evidence>
<dbReference type="InterPro" id="IPR051161">
    <property type="entry name" value="Mannose-6P_isomerase_type2"/>
</dbReference>
<evidence type="ECO:0000256" key="4">
    <source>
        <dbReference type="ARBA" id="ARBA00022679"/>
    </source>
</evidence>
<dbReference type="InterPro" id="IPR011051">
    <property type="entry name" value="RmlC_Cupin_sf"/>
</dbReference>
<keyword evidence="6" id="KW-0547">Nucleotide-binding</keyword>
<evidence type="ECO:0000256" key="2">
    <source>
        <dbReference type="ARBA" id="ARBA00006115"/>
    </source>
</evidence>
<feature type="domain" description="Mannose-6-phosphate isomerase type II C-terminal" evidence="11">
    <location>
        <begin position="353"/>
        <end position="467"/>
    </location>
</feature>
<dbReference type="GO" id="GO:0016779">
    <property type="term" value="F:nucleotidyltransferase activity"/>
    <property type="evidence" value="ECO:0007669"/>
    <property type="project" value="UniProtKB-KW"/>
</dbReference>
<feature type="domain" description="Nucleotidyl transferase" evidence="10">
    <location>
        <begin position="7"/>
        <end position="288"/>
    </location>
</feature>
<evidence type="ECO:0000256" key="6">
    <source>
        <dbReference type="ARBA" id="ARBA00022741"/>
    </source>
</evidence>
<dbReference type="Proteomes" id="UP001064106">
    <property type="component" value="Unassembled WGS sequence"/>
</dbReference>
<keyword evidence="4" id="KW-0808">Transferase</keyword>
<comment type="catalytic activity">
    <reaction evidence="8">
        <text>alpha-D-mannose 1-phosphate + GTP + H(+) = GDP-alpha-D-mannose + diphosphate</text>
        <dbReference type="Rhea" id="RHEA:15229"/>
        <dbReference type="ChEBI" id="CHEBI:15378"/>
        <dbReference type="ChEBI" id="CHEBI:33019"/>
        <dbReference type="ChEBI" id="CHEBI:37565"/>
        <dbReference type="ChEBI" id="CHEBI:57527"/>
        <dbReference type="ChEBI" id="CHEBI:58409"/>
        <dbReference type="EC" id="2.7.7.13"/>
    </reaction>
</comment>
<dbReference type="InterPro" id="IPR054566">
    <property type="entry name" value="ManC/GMP-like_b-helix"/>
</dbReference>
<dbReference type="InterPro" id="IPR001538">
    <property type="entry name" value="Man6P_isomerase-2_C"/>
</dbReference>
<proteinExistence type="inferred from homology"/>
<keyword evidence="7" id="KW-0342">GTP-binding</keyword>
<dbReference type="Gene3D" id="3.90.550.10">
    <property type="entry name" value="Spore Coat Polysaccharide Biosynthesis Protein SpsA, Chain A"/>
    <property type="match status" value="1"/>
</dbReference>
<dbReference type="InterPro" id="IPR014710">
    <property type="entry name" value="RmlC-like_jellyroll"/>
</dbReference>
<dbReference type="SUPFAM" id="SSF53448">
    <property type="entry name" value="Nucleotide-diphospho-sugar transferases"/>
    <property type="match status" value="1"/>
</dbReference>
<dbReference type="PANTHER" id="PTHR46390">
    <property type="entry name" value="MANNOSE-1-PHOSPHATE GUANYLYLTRANSFERASE"/>
    <property type="match status" value="1"/>
</dbReference>
<comment type="similarity">
    <text evidence="2 9">Belongs to the mannose-6-phosphate isomerase type 2 family.</text>
</comment>
<dbReference type="Pfam" id="PF22640">
    <property type="entry name" value="ManC_GMP_beta-helix"/>
    <property type="match status" value="1"/>
</dbReference>
<dbReference type="InterPro" id="IPR049577">
    <property type="entry name" value="GMPP_N"/>
</dbReference>
<dbReference type="PANTHER" id="PTHR46390:SF1">
    <property type="entry name" value="MANNOSE-1-PHOSPHATE GUANYLYLTRANSFERASE"/>
    <property type="match status" value="1"/>
</dbReference>
<name>A0ABT2R0Z4_9GAMM</name>
<dbReference type="SUPFAM" id="SSF51182">
    <property type="entry name" value="RmlC-like cupins"/>
    <property type="match status" value="1"/>
</dbReference>
<protein>
    <recommendedName>
        <fullName evidence="3">mannose-1-phosphate guanylyltransferase</fullName>
        <ecNumber evidence="3">2.7.7.13</ecNumber>
    </recommendedName>
</protein>
<evidence type="ECO:0000256" key="5">
    <source>
        <dbReference type="ARBA" id="ARBA00022695"/>
    </source>
</evidence>
<reference evidence="13" key="1">
    <citation type="submission" date="2012-09" db="EMBL/GenBank/DDBJ databases">
        <title>Genome Sequence of alkane-degrading Bacterium Alcanivorax balearicus MACL04.</title>
        <authorList>
            <person name="Lai Q."/>
            <person name="Shao Z."/>
        </authorList>
    </citation>
    <scope>NUCLEOTIDE SEQUENCE</scope>
    <source>
        <strain evidence="13">MACL04</strain>
    </source>
</reference>
<comment type="caution">
    <text evidence="13">The sequence shown here is derived from an EMBL/GenBank/DDBJ whole genome shotgun (WGS) entry which is preliminary data.</text>
</comment>
<evidence type="ECO:0000259" key="11">
    <source>
        <dbReference type="Pfam" id="PF01050"/>
    </source>
</evidence>
<keyword evidence="14" id="KW-1185">Reference proteome</keyword>
<evidence type="ECO:0000256" key="1">
    <source>
        <dbReference type="ARBA" id="ARBA00004823"/>
    </source>
</evidence>
<evidence type="ECO:0000259" key="10">
    <source>
        <dbReference type="Pfam" id="PF00483"/>
    </source>
</evidence>
<organism evidence="13 14">
    <name type="scientific">Alloalcanivorax balearicus MACL04</name>
    <dbReference type="NCBI Taxonomy" id="1177182"/>
    <lineage>
        <taxon>Bacteria</taxon>
        <taxon>Pseudomonadati</taxon>
        <taxon>Pseudomonadota</taxon>
        <taxon>Gammaproteobacteria</taxon>
        <taxon>Oceanospirillales</taxon>
        <taxon>Alcanivoracaceae</taxon>
        <taxon>Alloalcanivorax</taxon>
    </lineage>
</organism>
<sequence length="472" mass="52370">MTAAFLPVLLAGGNGTRLWPLSRTLMPKQFIRLAGTDTMLQQTLCRLDGLSLEKPFIICNEEHRFIVAEQARQAGVETQGILLEPFGRNTAPAVAMVAFEQLTQGNDPLMLVLPSDHRIENVKAFQASVIEAAAAAGQGKLVTFGIVPSHAETGYGYIEAGQPFSASGARAVKRFVEKPDKATAEEFLANGHFFWNSGMFLFRASRYLEELKAARADIYDVCEQAAQNIEREFDFARIPKDIFEACPDESIDYAVMEPTAEAAMVPLDAGWSDLGSWSALWEVEEKDSDNNVKIGDVVAADTRGAYIRAESRLVATIGLEDVVVVETKDAVLVAEKSRVQDVKRLVEQIRGEKRTEHHCHVQVFRPWGDYESIDDGARFQVKRITVKPGQKLSLQMHYHRAEHWIVVKGTALVECGDETTLLTENQSTFIPVGTKHRLINPGKVALELIEVQSGSYLGEDDIVRFDDNYGRS</sequence>
<dbReference type="NCBIfam" id="TIGR01479">
    <property type="entry name" value="GMP_PMI"/>
    <property type="match status" value="1"/>
</dbReference>
<dbReference type="EC" id="2.7.7.13" evidence="3"/>